<sequence length="500" mass="55141">MSNRPSALPSANRWSAAPEPEALDWEGGGPTLERDSRRPNIIVLCARRSTSAAAKVEAVGTSSRTPAAGIWSVERRPLFFPFSPSSRLVDPHSTMSDGARATKLSFGLKPASSSLKSSAKPSRAPSALAFDDGSDDDQERRDVPEASTSSSNRGGARASANRRTDPLGTLSAKVAAPPTRAERKKQKEAEALDASVFDYDGVYDTIKEAERQVKQSKVAEDASKKPKYVEGILESAELRKRDRLRAEARMIQKQREAEGEEFADKEAFVTNAYKQQQAELAKAEELESKAEAKRRDTDKGMGTFYRDMLNDTSAARDAAIAASLTAQASSSGRSAPRDRERTDADLAREAQQKGLEVELNDDNEIVDKRTLLTKGLNIVSKKRSAGDTHGTAASERESRESRKERDQRRQEEYEARMNRDAQRSRQSALIEEQMLELERKRALEEDEASRRERSKIDARRNDSQAISDAKQRYLERKKQRLAATSVSASATASTSSSATP</sequence>
<dbReference type="PANTHER" id="PTHR47845">
    <property type="entry name" value="NUCLEAR SPECKLE SPLICING REGULATORY PROTEIN 1 HOMOLOG"/>
    <property type="match status" value="1"/>
</dbReference>
<proteinExistence type="inferred from homology"/>
<feature type="compositionally biased region" description="Low complexity" evidence="3">
    <location>
        <begin position="108"/>
        <end position="131"/>
    </location>
</feature>
<feature type="region of interest" description="Disordered" evidence="3">
    <location>
        <begin position="108"/>
        <end position="188"/>
    </location>
</feature>
<organism evidence="5 6">
    <name type="scientific">Moesziomyces aphidis</name>
    <name type="common">Pseudozyma aphidis</name>
    <dbReference type="NCBI Taxonomy" id="84754"/>
    <lineage>
        <taxon>Eukaryota</taxon>
        <taxon>Fungi</taxon>
        <taxon>Dikarya</taxon>
        <taxon>Basidiomycota</taxon>
        <taxon>Ustilaginomycotina</taxon>
        <taxon>Ustilaginomycetes</taxon>
        <taxon>Ustilaginales</taxon>
        <taxon>Ustilaginaceae</taxon>
        <taxon>Moesziomyces</taxon>
    </lineage>
</organism>
<comment type="caution">
    <text evidence="5">The sequence shown here is derived from an EMBL/GenBank/DDBJ whole genome shotgun (WGS) entry which is preliminary data.</text>
</comment>
<evidence type="ECO:0000259" key="4">
    <source>
        <dbReference type="Pfam" id="PF09745"/>
    </source>
</evidence>
<evidence type="ECO:0000256" key="3">
    <source>
        <dbReference type="SAM" id="MobiDB-lite"/>
    </source>
</evidence>
<reference evidence="5 6" key="1">
    <citation type="journal article" date="2014" name="Genome Announc.">
        <title>Genome sequence of the basidiomycetous fungus Pseudozyma aphidis DSM70725, an efficient producer of biosurfactant mannosylerythritol lipids.</title>
        <authorList>
            <person name="Lorenz S."/>
            <person name="Guenther M."/>
            <person name="Grumaz C."/>
            <person name="Rupp S."/>
            <person name="Zibek S."/>
            <person name="Sohn K."/>
        </authorList>
    </citation>
    <scope>NUCLEOTIDE SEQUENCE [LARGE SCALE GENOMIC DNA]</scope>
    <source>
        <strain evidence="6">ATCC 32657 / CBS 517.83 / DSM 70725 / JCM 10318 / NBRC 10182 / NRRL Y-7954 / St-0401</strain>
    </source>
</reference>
<evidence type="ECO:0000313" key="6">
    <source>
        <dbReference type="Proteomes" id="UP000019462"/>
    </source>
</evidence>
<dbReference type="OrthoDB" id="446635at2759"/>
<feature type="compositionally biased region" description="Low complexity" evidence="3">
    <location>
        <begin position="146"/>
        <end position="161"/>
    </location>
</feature>
<dbReference type="InterPro" id="IPR053246">
    <property type="entry name" value="NS_splicing_regulatory_protein"/>
</dbReference>
<comment type="similarity">
    <text evidence="1">Belongs to the NSRP1 family.</text>
</comment>
<dbReference type="EMBL" id="AWNI01000004">
    <property type="protein sequence ID" value="ETS64734.1"/>
    <property type="molecule type" value="Genomic_DNA"/>
</dbReference>
<dbReference type="AlphaFoldDB" id="W3VT75"/>
<dbReference type="HOGENOM" id="CLU_042321_1_0_1"/>
<dbReference type="GO" id="GO:0000381">
    <property type="term" value="P:regulation of alternative mRNA splicing, via spliceosome"/>
    <property type="evidence" value="ECO:0007669"/>
    <property type="project" value="InterPro"/>
</dbReference>
<feature type="domain" description="Nuclear speckle splicing regulatory protein 1 N-terminal" evidence="4">
    <location>
        <begin position="183"/>
        <end position="300"/>
    </location>
</feature>
<feature type="region of interest" description="Disordered" evidence="3">
    <location>
        <begin position="1"/>
        <end position="39"/>
    </location>
</feature>
<feature type="region of interest" description="Disordered" evidence="3">
    <location>
        <begin position="284"/>
        <end position="305"/>
    </location>
</feature>
<evidence type="ECO:0000313" key="5">
    <source>
        <dbReference type="EMBL" id="ETS64734.1"/>
    </source>
</evidence>
<feature type="compositionally biased region" description="Basic and acidic residues" evidence="3">
    <location>
        <begin position="394"/>
        <end position="423"/>
    </location>
</feature>
<evidence type="ECO:0000256" key="1">
    <source>
        <dbReference type="ARBA" id="ARBA00010126"/>
    </source>
</evidence>
<feature type="compositionally biased region" description="Basic and acidic residues" evidence="3">
    <location>
        <begin position="436"/>
        <end position="462"/>
    </location>
</feature>
<feature type="region of interest" description="Disordered" evidence="3">
    <location>
        <begin position="323"/>
        <end position="500"/>
    </location>
</feature>
<dbReference type="Proteomes" id="UP000019462">
    <property type="component" value="Unassembled WGS sequence"/>
</dbReference>
<feature type="compositionally biased region" description="Basic and acidic residues" evidence="3">
    <location>
        <begin position="284"/>
        <end position="299"/>
    </location>
</feature>
<feature type="compositionally biased region" description="Basic and acidic residues" evidence="3">
    <location>
        <begin position="335"/>
        <end position="351"/>
    </location>
</feature>
<accession>W3VT75</accession>
<dbReference type="Pfam" id="PF09745">
    <property type="entry name" value="NSRP1_N"/>
    <property type="match status" value="1"/>
</dbReference>
<dbReference type="InterPro" id="IPR018612">
    <property type="entry name" value="NSRP1_N"/>
</dbReference>
<feature type="compositionally biased region" description="Low complexity" evidence="3">
    <location>
        <begin position="482"/>
        <end position="500"/>
    </location>
</feature>
<keyword evidence="2" id="KW-0175">Coiled coil</keyword>
<evidence type="ECO:0000256" key="2">
    <source>
        <dbReference type="ARBA" id="ARBA00023054"/>
    </source>
</evidence>
<gene>
    <name evidence="5" type="ORF">PaG_00688</name>
</gene>
<name>W3VT75_MOEAP</name>
<protein>
    <recommendedName>
        <fullName evidence="4">Nuclear speckle splicing regulatory protein 1 N-terminal domain-containing protein</fullName>
    </recommendedName>
</protein>
<dbReference type="PANTHER" id="PTHR47845:SF1">
    <property type="entry name" value="NUCLEAR SPECKLE SPLICING REGULATORY PROTEIN 1 HOMOLOG"/>
    <property type="match status" value="1"/>
</dbReference>
<keyword evidence="6" id="KW-1185">Reference proteome</keyword>